<comment type="caution">
    <text evidence="2">The sequence shown here is derived from an EMBL/GenBank/DDBJ whole genome shotgun (WGS) entry which is preliminary data.</text>
</comment>
<organism evidence="2 3">
    <name type="scientific">Xylaria multiplex</name>
    <dbReference type="NCBI Taxonomy" id="323545"/>
    <lineage>
        <taxon>Eukaryota</taxon>
        <taxon>Fungi</taxon>
        <taxon>Dikarya</taxon>
        <taxon>Ascomycota</taxon>
        <taxon>Pezizomycotina</taxon>
        <taxon>Sordariomycetes</taxon>
        <taxon>Xylariomycetidae</taxon>
        <taxon>Xylariales</taxon>
        <taxon>Xylariaceae</taxon>
        <taxon>Xylaria</taxon>
    </lineage>
</organism>
<dbReference type="OrthoDB" id="4696440at2759"/>
<evidence type="ECO:0000313" key="3">
    <source>
        <dbReference type="Proteomes" id="UP000481858"/>
    </source>
</evidence>
<name>A0A7C8MNI6_9PEZI</name>
<evidence type="ECO:0000256" key="1">
    <source>
        <dbReference type="SAM" id="SignalP"/>
    </source>
</evidence>
<dbReference type="InParanoid" id="A0A7C8MNI6"/>
<protein>
    <recommendedName>
        <fullName evidence="4">Cell wall protein PhiA</fullName>
    </recommendedName>
</protein>
<feature type="signal peptide" evidence="1">
    <location>
        <begin position="1"/>
        <end position="17"/>
    </location>
</feature>
<feature type="chain" id="PRO_5028958693" description="Cell wall protein PhiA" evidence="1">
    <location>
        <begin position="18"/>
        <end position="175"/>
    </location>
</feature>
<evidence type="ECO:0000313" key="2">
    <source>
        <dbReference type="EMBL" id="KAF2969672.1"/>
    </source>
</evidence>
<evidence type="ECO:0008006" key="4">
    <source>
        <dbReference type="Google" id="ProtNLM"/>
    </source>
</evidence>
<dbReference type="Proteomes" id="UP000481858">
    <property type="component" value="Unassembled WGS sequence"/>
</dbReference>
<keyword evidence="3" id="KW-1185">Reference proteome</keyword>
<dbReference type="AlphaFoldDB" id="A0A7C8MNI6"/>
<gene>
    <name evidence="2" type="ORF">GQX73_g3873</name>
</gene>
<accession>A0A7C8MNI6</accession>
<keyword evidence="1" id="KW-0732">Signal</keyword>
<reference evidence="2 3" key="1">
    <citation type="submission" date="2019-12" db="EMBL/GenBank/DDBJ databases">
        <title>Draft genome sequence of the ascomycete Xylaria multiplex DSM 110363.</title>
        <authorList>
            <person name="Buettner E."/>
            <person name="Kellner H."/>
        </authorList>
    </citation>
    <scope>NUCLEOTIDE SEQUENCE [LARGE SCALE GENOMIC DNA]</scope>
    <source>
        <strain evidence="2 3">DSM 110363</strain>
    </source>
</reference>
<dbReference type="EMBL" id="WUBL01000033">
    <property type="protein sequence ID" value="KAF2969672.1"/>
    <property type="molecule type" value="Genomic_DNA"/>
</dbReference>
<sequence length="175" mass="18880">MRASTSALLSLAAFAAANPLYGPPNEDITLKVGAGSSLEGYQLVRFANNGAAFPAFVTAAEAAESPSTFYLFYQNYGHFGFYSLNIDINGATYGFSVEGPPEIAQGRVVLIDSKTYGPNIWRPENDSPVFPWSGDSRDFTFACRNDDGHIQLGIYTPGKQPSSCEQVVLEYKAVA</sequence>
<proteinExistence type="predicted"/>